<dbReference type="KEGG" id="bid:Bind_2829"/>
<dbReference type="Pfam" id="PF00389">
    <property type="entry name" value="2-Hacid_dh"/>
    <property type="match status" value="1"/>
</dbReference>
<proteinExistence type="inferred from homology"/>
<accession>B2IKB7</accession>
<dbReference type="PANTHER" id="PTHR42789">
    <property type="entry name" value="D-ISOMER SPECIFIC 2-HYDROXYACID DEHYDROGENASE FAMILY PROTEIN (AFU_ORTHOLOGUE AFUA_6G10090)"/>
    <property type="match status" value="1"/>
</dbReference>
<dbReference type="RefSeq" id="WP_012385749.1">
    <property type="nucleotide sequence ID" value="NC_010581.1"/>
</dbReference>
<dbReference type="STRING" id="395963.Bind_2829"/>
<feature type="domain" description="D-isomer specific 2-hydroxyacid dehydrogenase catalytic" evidence="5">
    <location>
        <begin position="4"/>
        <end position="313"/>
    </location>
</feature>
<evidence type="ECO:0000313" key="8">
    <source>
        <dbReference type="Proteomes" id="UP000001695"/>
    </source>
</evidence>
<evidence type="ECO:0000313" key="7">
    <source>
        <dbReference type="EMBL" id="ACB96398.1"/>
    </source>
</evidence>
<name>B2IKB7_BEII9</name>
<evidence type="ECO:0000256" key="4">
    <source>
        <dbReference type="RuleBase" id="RU003719"/>
    </source>
</evidence>
<keyword evidence="8" id="KW-1185">Reference proteome</keyword>
<sequence length="331" mass="35248">MTHILVAGRIHEAGLDILRNASGITLDLVDEVSTESYAPLVDRADAILIRTQPLPESVIDRAQKLKFVSRHGVGYDVVDVEALTRRNIPLAIVGDVNSRSVAEHAMMLMLAVAKRVCVYDAATRAGKWGIRNDLYATDISGKTLLLIGFGRIGRLVASMARGFDMTILAYDPFLDEAAIKAAGAIPTRDLEGALRSADFVSLHMPPPRNGALLGESELASMKPGAILINTARGGVVDEKALAKALTDGRLAGAGLDVFTQEPPPADHPLLQMDRVILTPHSAVMTRECAARMAVSASRNILDYFAGRLDPSLVVNGEVLSAPARESVSVGG</sequence>
<dbReference type="eggNOG" id="COG1052">
    <property type="taxonomic scope" value="Bacteria"/>
</dbReference>
<dbReference type="InterPro" id="IPR029753">
    <property type="entry name" value="D-isomer_DH_CS"/>
</dbReference>
<protein>
    <submittedName>
        <fullName evidence="7">D-isomer specific 2-hydroxyacid dehydrogenase NAD-binding</fullName>
    </submittedName>
</protein>
<evidence type="ECO:0000256" key="3">
    <source>
        <dbReference type="ARBA" id="ARBA00023027"/>
    </source>
</evidence>
<dbReference type="InterPro" id="IPR050857">
    <property type="entry name" value="D-2-hydroxyacid_DH"/>
</dbReference>
<dbReference type="FunFam" id="3.40.50.720:FF:000203">
    <property type="entry name" value="D-3-phosphoglycerate dehydrogenase (SerA)"/>
    <property type="match status" value="1"/>
</dbReference>
<dbReference type="CDD" id="cd12173">
    <property type="entry name" value="PGDH_4"/>
    <property type="match status" value="1"/>
</dbReference>
<dbReference type="Pfam" id="PF02826">
    <property type="entry name" value="2-Hacid_dh_C"/>
    <property type="match status" value="1"/>
</dbReference>
<organism evidence="7 8">
    <name type="scientific">Beijerinckia indica subsp. indica (strain ATCC 9039 / DSM 1715 / NCIMB 8712)</name>
    <dbReference type="NCBI Taxonomy" id="395963"/>
    <lineage>
        <taxon>Bacteria</taxon>
        <taxon>Pseudomonadati</taxon>
        <taxon>Pseudomonadota</taxon>
        <taxon>Alphaproteobacteria</taxon>
        <taxon>Hyphomicrobiales</taxon>
        <taxon>Beijerinckiaceae</taxon>
        <taxon>Beijerinckia</taxon>
    </lineage>
</organism>
<dbReference type="AlphaFoldDB" id="B2IKB7"/>
<dbReference type="SUPFAM" id="SSF52283">
    <property type="entry name" value="Formate/glycerate dehydrogenase catalytic domain-like"/>
    <property type="match status" value="1"/>
</dbReference>
<dbReference type="GO" id="GO:0051287">
    <property type="term" value="F:NAD binding"/>
    <property type="evidence" value="ECO:0007669"/>
    <property type="project" value="InterPro"/>
</dbReference>
<dbReference type="Gene3D" id="3.40.50.720">
    <property type="entry name" value="NAD(P)-binding Rossmann-like Domain"/>
    <property type="match status" value="2"/>
</dbReference>
<dbReference type="HOGENOM" id="CLU_019796_1_3_5"/>
<dbReference type="PANTHER" id="PTHR42789:SF1">
    <property type="entry name" value="D-ISOMER SPECIFIC 2-HYDROXYACID DEHYDROGENASE FAMILY PROTEIN (AFU_ORTHOLOGUE AFUA_6G10090)"/>
    <property type="match status" value="1"/>
</dbReference>
<dbReference type="Proteomes" id="UP000001695">
    <property type="component" value="Chromosome"/>
</dbReference>
<keyword evidence="2 4" id="KW-0560">Oxidoreductase</keyword>
<dbReference type="InterPro" id="IPR036291">
    <property type="entry name" value="NAD(P)-bd_dom_sf"/>
</dbReference>
<gene>
    <name evidence="7" type="ordered locus">Bind_2829</name>
</gene>
<dbReference type="SUPFAM" id="SSF51735">
    <property type="entry name" value="NAD(P)-binding Rossmann-fold domains"/>
    <property type="match status" value="1"/>
</dbReference>
<reference evidence="8" key="1">
    <citation type="submission" date="2008-03" db="EMBL/GenBank/DDBJ databases">
        <title>Complete sequence of chromosome of Beijerinckia indica subsp. indica ATCC 9039.</title>
        <authorList>
            <consortium name="US DOE Joint Genome Institute"/>
            <person name="Copeland A."/>
            <person name="Lucas S."/>
            <person name="Lapidus A."/>
            <person name="Glavina del Rio T."/>
            <person name="Dalin E."/>
            <person name="Tice H."/>
            <person name="Bruce D."/>
            <person name="Goodwin L."/>
            <person name="Pitluck S."/>
            <person name="LaButti K."/>
            <person name="Schmutz J."/>
            <person name="Larimer F."/>
            <person name="Land M."/>
            <person name="Hauser L."/>
            <person name="Kyrpides N."/>
            <person name="Mikhailova N."/>
            <person name="Dunfield P.F."/>
            <person name="Dedysh S.N."/>
            <person name="Liesack W."/>
            <person name="Saw J.H."/>
            <person name="Alam M."/>
            <person name="Chen Y."/>
            <person name="Murrell J.C."/>
            <person name="Richardson P."/>
        </authorList>
    </citation>
    <scope>NUCLEOTIDE SEQUENCE [LARGE SCALE GENOMIC DNA]</scope>
    <source>
        <strain evidence="8">ATCC 9039 / DSM 1715 / NCIMB 8712</strain>
    </source>
</reference>
<keyword evidence="3" id="KW-0520">NAD</keyword>
<feature type="domain" description="D-isomer specific 2-hydroxyacid dehydrogenase NAD-binding" evidence="6">
    <location>
        <begin position="106"/>
        <end position="282"/>
    </location>
</feature>
<dbReference type="OrthoDB" id="9793626at2"/>
<evidence type="ECO:0000256" key="1">
    <source>
        <dbReference type="ARBA" id="ARBA00005854"/>
    </source>
</evidence>
<dbReference type="InterPro" id="IPR006140">
    <property type="entry name" value="D-isomer_DH_NAD-bd"/>
</dbReference>
<reference evidence="7 8" key="2">
    <citation type="journal article" date="2010" name="J. Bacteriol.">
        <title>Complete genome sequence of Beijerinckia indica subsp. indica.</title>
        <authorList>
            <person name="Tamas I."/>
            <person name="Dedysh S.N."/>
            <person name="Liesack W."/>
            <person name="Stott M.B."/>
            <person name="Alam M."/>
            <person name="Murrell J.C."/>
            <person name="Dunfield P.F."/>
        </authorList>
    </citation>
    <scope>NUCLEOTIDE SEQUENCE [LARGE SCALE GENOMIC DNA]</scope>
    <source>
        <strain evidence="8">ATCC 9039 / DSM 1715 / NCIMB 8712</strain>
    </source>
</reference>
<dbReference type="PROSITE" id="PS00671">
    <property type="entry name" value="D_2_HYDROXYACID_DH_3"/>
    <property type="match status" value="1"/>
</dbReference>
<dbReference type="InterPro" id="IPR006139">
    <property type="entry name" value="D-isomer_2_OHA_DH_cat_dom"/>
</dbReference>
<evidence type="ECO:0000259" key="5">
    <source>
        <dbReference type="Pfam" id="PF00389"/>
    </source>
</evidence>
<evidence type="ECO:0000256" key="2">
    <source>
        <dbReference type="ARBA" id="ARBA00023002"/>
    </source>
</evidence>
<comment type="similarity">
    <text evidence="1 4">Belongs to the D-isomer specific 2-hydroxyacid dehydrogenase family.</text>
</comment>
<dbReference type="GO" id="GO:0016616">
    <property type="term" value="F:oxidoreductase activity, acting on the CH-OH group of donors, NAD or NADP as acceptor"/>
    <property type="evidence" value="ECO:0007669"/>
    <property type="project" value="InterPro"/>
</dbReference>
<evidence type="ECO:0000259" key="6">
    <source>
        <dbReference type="Pfam" id="PF02826"/>
    </source>
</evidence>
<dbReference type="EMBL" id="CP001016">
    <property type="protein sequence ID" value="ACB96398.1"/>
    <property type="molecule type" value="Genomic_DNA"/>
</dbReference>